<dbReference type="Proteomes" id="UP000630135">
    <property type="component" value="Unassembled WGS sequence"/>
</dbReference>
<evidence type="ECO:0000313" key="2">
    <source>
        <dbReference type="EMBL" id="GGP30419.1"/>
    </source>
</evidence>
<reference evidence="2" key="1">
    <citation type="journal article" date="2014" name="Int. J. Syst. Evol. Microbiol.">
        <title>Complete genome of a new Firmicutes species belonging to the dominant human colonic microbiota ('Ruminococcus bicirculans') reveals two chromosomes and a selective capacity to utilize plant glucans.</title>
        <authorList>
            <consortium name="NISC Comparative Sequencing Program"/>
            <person name="Wegmann U."/>
            <person name="Louis P."/>
            <person name="Goesmann A."/>
            <person name="Henrissat B."/>
            <person name="Duncan S.H."/>
            <person name="Flint H.J."/>
        </authorList>
    </citation>
    <scope>NUCLEOTIDE SEQUENCE</scope>
    <source>
        <strain evidence="2">CGMCC 1.8884</strain>
    </source>
</reference>
<dbReference type="NCBIfam" id="NF006168">
    <property type="entry name" value="PRK08309.1"/>
    <property type="match status" value="1"/>
</dbReference>
<dbReference type="AlphaFoldDB" id="A0AAV4K0T6"/>
<sequence length="169" mass="17931">MKTLVVGGTGMLLGLVRELLAAGDEVWTLARHAPALTHSRLHPLLADYRDAAALRAALASAAPFDRAVVWIHSAAPDAPFVVAEAVQGPFFHVLGSAVADPFRPDDGRRARFAALGSDARDVVLGFVREGEHSRWLTNAEISAGVWDAVRGNVQRAVVGTVTPWAARPG</sequence>
<dbReference type="Gene3D" id="3.40.50.720">
    <property type="entry name" value="NAD(P)-binding Rossmann-like Domain"/>
    <property type="match status" value="1"/>
</dbReference>
<gene>
    <name evidence="2" type="ORF">GCM10008021_20700</name>
    <name evidence="1" type="ORF">GCM10010914_04960</name>
</gene>
<reference evidence="1" key="4">
    <citation type="submission" date="2023-08" db="EMBL/GenBank/DDBJ databases">
        <authorList>
            <person name="Sun Q."/>
            <person name="Zhou Y."/>
        </authorList>
    </citation>
    <scope>NUCLEOTIDE SEQUENCE</scope>
    <source>
        <strain evidence="2">CGMCC 1.8884</strain>
        <strain evidence="1">CGMCC 1.8885</strain>
    </source>
</reference>
<protein>
    <submittedName>
        <fullName evidence="1">Short-chain dehydrogenase</fullName>
    </submittedName>
</protein>
<evidence type="ECO:0000313" key="3">
    <source>
        <dbReference type="Proteomes" id="UP000630135"/>
    </source>
</evidence>
<accession>A0AAV4K0T6</accession>
<organism evidence="1 4">
    <name type="scientific">Deinococcus wulumuqiensis</name>
    <dbReference type="NCBI Taxonomy" id="980427"/>
    <lineage>
        <taxon>Bacteria</taxon>
        <taxon>Thermotogati</taxon>
        <taxon>Deinococcota</taxon>
        <taxon>Deinococci</taxon>
        <taxon>Deinococcales</taxon>
        <taxon>Deinococcaceae</taxon>
        <taxon>Deinococcus</taxon>
    </lineage>
</organism>
<dbReference type="Proteomes" id="UP000652720">
    <property type="component" value="Unassembled WGS sequence"/>
</dbReference>
<keyword evidence="3" id="KW-1185">Reference proteome</keyword>
<dbReference type="RefSeq" id="WP_017870515.1">
    <property type="nucleotide sequence ID" value="NZ_BMLZ01000027.1"/>
</dbReference>
<reference evidence="1" key="2">
    <citation type="journal article" date="2014" name="Int. J. Syst. Evol. Microbiol.">
        <title>Complete genome sequence of Corynebacterium casei LMG S-19264T (=DSM 44701T), isolated from a smear-ripened cheese.</title>
        <authorList>
            <consortium name="US DOE Joint Genome Institute (JGI-PGF)"/>
            <person name="Walter F."/>
            <person name="Albersmeier A."/>
            <person name="Kalinowski J."/>
            <person name="Ruckert C."/>
        </authorList>
    </citation>
    <scope>NUCLEOTIDE SEQUENCE</scope>
    <source>
        <strain evidence="1">CGMCC 1.8885</strain>
    </source>
</reference>
<reference evidence="3" key="3">
    <citation type="journal article" date="2019" name="Int. J. Syst. Evol. Microbiol.">
        <title>The Global Catalogue of Microorganisms (GCM) 10K type strain sequencing project: providing services to taxonomists for standard genome sequencing and annotation.</title>
        <authorList>
            <consortium name="The Broad Institute Genomics Platform"/>
            <consortium name="The Broad Institute Genome Sequencing Center for Infectious Disease"/>
            <person name="Wu L."/>
            <person name="Ma J."/>
        </authorList>
    </citation>
    <scope>NUCLEOTIDE SEQUENCE [LARGE SCALE GENOMIC DNA]</scope>
    <source>
        <strain evidence="3">CGMCC 1.8884</strain>
    </source>
</reference>
<dbReference type="EMBL" id="BMMA01000002">
    <property type="protein sequence ID" value="GGI73891.1"/>
    <property type="molecule type" value="Genomic_DNA"/>
</dbReference>
<name>A0AAV4K0T6_9DEIO</name>
<dbReference type="GeneID" id="59165218"/>
<evidence type="ECO:0000313" key="4">
    <source>
        <dbReference type="Proteomes" id="UP000652720"/>
    </source>
</evidence>
<proteinExistence type="predicted"/>
<dbReference type="InterPro" id="IPR036291">
    <property type="entry name" value="NAD(P)-bd_dom_sf"/>
</dbReference>
<comment type="caution">
    <text evidence="1">The sequence shown here is derived from an EMBL/GenBank/DDBJ whole genome shotgun (WGS) entry which is preliminary data.</text>
</comment>
<dbReference type="SUPFAM" id="SSF51735">
    <property type="entry name" value="NAD(P)-binding Rossmann-fold domains"/>
    <property type="match status" value="1"/>
</dbReference>
<evidence type="ECO:0000313" key="1">
    <source>
        <dbReference type="EMBL" id="GGI73891.1"/>
    </source>
</evidence>
<dbReference type="EMBL" id="BMLZ01000027">
    <property type="protein sequence ID" value="GGP30419.1"/>
    <property type="molecule type" value="Genomic_DNA"/>
</dbReference>